<dbReference type="eggNOG" id="ENOG5032TQW">
    <property type="taxonomic scope" value="Bacteria"/>
</dbReference>
<name>W7YBR7_9BACL</name>
<dbReference type="InterPro" id="IPR011047">
    <property type="entry name" value="Quinoprotein_ADH-like_sf"/>
</dbReference>
<dbReference type="Gene3D" id="2.130.10.10">
    <property type="entry name" value="YVTN repeat-like/Quinoprotein amine dehydrogenase"/>
    <property type="match status" value="1"/>
</dbReference>
<keyword evidence="1" id="KW-0732">Signal</keyword>
<feature type="signal peptide" evidence="1">
    <location>
        <begin position="1"/>
        <end position="21"/>
    </location>
</feature>
<dbReference type="EMBL" id="BAVZ01000006">
    <property type="protein sequence ID" value="GAF08295.1"/>
    <property type="molecule type" value="Genomic_DNA"/>
</dbReference>
<reference evidence="2 3" key="1">
    <citation type="journal article" date="2014" name="Genome Announc.">
        <title>Draft Genome Sequence of Paenibacillus pini JCM 16418T, Isolated from the Rhizosphere of Pine Tree.</title>
        <authorList>
            <person name="Yuki M."/>
            <person name="Oshima K."/>
            <person name="Suda W."/>
            <person name="Oshida Y."/>
            <person name="Kitamura K."/>
            <person name="Iida Y."/>
            <person name="Hattori M."/>
            <person name="Ohkuma M."/>
        </authorList>
    </citation>
    <scope>NUCLEOTIDE SEQUENCE [LARGE SCALE GENOMIC DNA]</scope>
    <source>
        <strain evidence="2 3">JCM 16418</strain>
    </source>
</reference>
<dbReference type="Proteomes" id="UP000019364">
    <property type="component" value="Unassembled WGS sequence"/>
</dbReference>
<feature type="chain" id="PRO_5038410530" description="Lipoprotein" evidence="1">
    <location>
        <begin position="22"/>
        <end position="354"/>
    </location>
</feature>
<dbReference type="SUPFAM" id="SSF50998">
    <property type="entry name" value="Quinoprotein alcohol dehydrogenase-like"/>
    <property type="match status" value="1"/>
</dbReference>
<protein>
    <recommendedName>
        <fullName evidence="4">Lipoprotein</fullName>
    </recommendedName>
</protein>
<proteinExistence type="predicted"/>
<dbReference type="RefSeq" id="WP_036648612.1">
    <property type="nucleotide sequence ID" value="NZ_BAVZ01000006.1"/>
</dbReference>
<gene>
    <name evidence="2" type="ORF">JCM16418_2363</name>
</gene>
<dbReference type="PROSITE" id="PS51257">
    <property type="entry name" value="PROKAR_LIPOPROTEIN"/>
    <property type="match status" value="1"/>
</dbReference>
<dbReference type="OrthoDB" id="2729595at2"/>
<evidence type="ECO:0000313" key="3">
    <source>
        <dbReference type="Proteomes" id="UP000019364"/>
    </source>
</evidence>
<keyword evidence="3" id="KW-1185">Reference proteome</keyword>
<evidence type="ECO:0000256" key="1">
    <source>
        <dbReference type="SAM" id="SignalP"/>
    </source>
</evidence>
<accession>W7YBR7</accession>
<organism evidence="2 3">
    <name type="scientific">Paenibacillus pini JCM 16418</name>
    <dbReference type="NCBI Taxonomy" id="1236976"/>
    <lineage>
        <taxon>Bacteria</taxon>
        <taxon>Bacillati</taxon>
        <taxon>Bacillota</taxon>
        <taxon>Bacilli</taxon>
        <taxon>Bacillales</taxon>
        <taxon>Paenibacillaceae</taxon>
        <taxon>Paenibacillus</taxon>
    </lineage>
</organism>
<dbReference type="InterPro" id="IPR015943">
    <property type="entry name" value="WD40/YVTN_repeat-like_dom_sf"/>
</dbReference>
<evidence type="ECO:0000313" key="2">
    <source>
        <dbReference type="EMBL" id="GAF08295.1"/>
    </source>
</evidence>
<sequence>MKFLSASIALMLLLLFTACNNESVVNLPEPIVDKSESKENTQNLEYDVEHIQIPYSRYSQPCATDERIYIPFNSQKERLQNSILEYDLQKKESVTIYKSELKNGTINDLTCNNEWMVWAETDEFGLKGSVHAWNRTNDKKSIVFKYDDQEKMALDAPRLYQNMIAWITTTNNKSEVVLYDLDSKKHKVLATLELGSFYNNSVDFNEGNILWTDTVNSKGKYYVYNLATGDTKEFVSSSPYVGYAKLLNDNIISINFEDINTWSSGKFGTYNIKTKDFNVIEKDYISQFDSYGNHTAYITKDHELVYYDTSSNKKINLMVSINHKVDTVDFTNEGYLIAGYRNEDSSELFLIKFE</sequence>
<comment type="caution">
    <text evidence="2">The sequence shown here is derived from an EMBL/GenBank/DDBJ whole genome shotgun (WGS) entry which is preliminary data.</text>
</comment>
<evidence type="ECO:0008006" key="4">
    <source>
        <dbReference type="Google" id="ProtNLM"/>
    </source>
</evidence>
<dbReference type="AlphaFoldDB" id="W7YBR7"/>